<protein>
    <recommendedName>
        <fullName evidence="4">Methyl-accepting chemotaxis protein</fullName>
    </recommendedName>
</protein>
<organism evidence="2 3">
    <name type="scientific">Xylanibacter brevis</name>
    <dbReference type="NCBI Taxonomy" id="83231"/>
    <lineage>
        <taxon>Bacteria</taxon>
        <taxon>Pseudomonadati</taxon>
        <taxon>Bacteroidota</taxon>
        <taxon>Bacteroidia</taxon>
        <taxon>Bacteroidales</taxon>
        <taxon>Prevotellaceae</taxon>
        <taxon>Xylanibacter</taxon>
    </lineage>
</organism>
<evidence type="ECO:0000313" key="3">
    <source>
        <dbReference type="Proteomes" id="UP001200470"/>
    </source>
</evidence>
<keyword evidence="1" id="KW-0812">Transmembrane</keyword>
<dbReference type="EMBL" id="JADYTN010000012">
    <property type="protein sequence ID" value="MCF2563822.1"/>
    <property type="molecule type" value="Genomic_DNA"/>
</dbReference>
<evidence type="ECO:0000256" key="1">
    <source>
        <dbReference type="SAM" id="Phobius"/>
    </source>
</evidence>
<dbReference type="Proteomes" id="UP001200470">
    <property type="component" value="Unassembled WGS sequence"/>
</dbReference>
<accession>A0ABS9CHQ5</accession>
<sequence length="51" mass="5712">MKKRNLVSYIAILMAIGFIIAVVGIIIDGQVMQKSYETTAAQSYNYRMAIL</sequence>
<reference evidence="2 3" key="1">
    <citation type="submission" date="2020-12" db="EMBL/GenBank/DDBJ databases">
        <title>Whole genome sequences of gut porcine anaerobes.</title>
        <authorList>
            <person name="Kubasova T."/>
            <person name="Jahodarova E."/>
            <person name="Rychlik I."/>
        </authorList>
    </citation>
    <scope>NUCLEOTIDE SEQUENCE [LARGE SCALE GENOMIC DNA]</scope>
    <source>
        <strain evidence="2 3">An925</strain>
    </source>
</reference>
<keyword evidence="1" id="KW-1133">Transmembrane helix</keyword>
<feature type="transmembrane region" description="Helical" evidence="1">
    <location>
        <begin position="6"/>
        <end position="27"/>
    </location>
</feature>
<evidence type="ECO:0000313" key="2">
    <source>
        <dbReference type="EMBL" id="MCF2563822.1"/>
    </source>
</evidence>
<keyword evidence="3" id="KW-1185">Reference proteome</keyword>
<proteinExistence type="predicted"/>
<comment type="caution">
    <text evidence="2">The sequence shown here is derived from an EMBL/GenBank/DDBJ whole genome shotgun (WGS) entry which is preliminary data.</text>
</comment>
<evidence type="ECO:0008006" key="4">
    <source>
        <dbReference type="Google" id="ProtNLM"/>
    </source>
</evidence>
<gene>
    <name evidence="2" type="ORF">I6E12_06825</name>
</gene>
<keyword evidence="1" id="KW-0472">Membrane</keyword>
<name>A0ABS9CHQ5_9BACT</name>
<dbReference type="RefSeq" id="WP_158216051.1">
    <property type="nucleotide sequence ID" value="NZ_JADYTN010000012.1"/>
</dbReference>